<dbReference type="InterPro" id="IPR001119">
    <property type="entry name" value="SLH_dom"/>
</dbReference>
<accession>A0A3T1D1S5</accession>
<feature type="signal peptide" evidence="2">
    <location>
        <begin position="1"/>
        <end position="24"/>
    </location>
</feature>
<evidence type="ECO:0000313" key="4">
    <source>
        <dbReference type="EMBL" id="BBI31969.1"/>
    </source>
</evidence>
<dbReference type="NCBIfam" id="NF047446">
    <property type="entry name" value="barrel_OmpL47"/>
    <property type="match status" value="1"/>
</dbReference>
<feature type="domain" description="SLH" evidence="3">
    <location>
        <begin position="1250"/>
        <end position="1306"/>
    </location>
</feature>
<dbReference type="SUPFAM" id="SSF51126">
    <property type="entry name" value="Pectin lyase-like"/>
    <property type="match status" value="1"/>
</dbReference>
<dbReference type="InterPro" id="IPR012334">
    <property type="entry name" value="Pectin_lyas_fold"/>
</dbReference>
<dbReference type="Gene3D" id="3.30.1920.20">
    <property type="match status" value="1"/>
</dbReference>
<dbReference type="InterPro" id="IPR058094">
    <property type="entry name" value="Ig-like_OmpL47-like"/>
</dbReference>
<evidence type="ECO:0000313" key="5">
    <source>
        <dbReference type="Proteomes" id="UP000289856"/>
    </source>
</evidence>
<proteinExistence type="predicted"/>
<organism evidence="4 5">
    <name type="scientific">Cohnella abietis</name>
    <dbReference type="NCBI Taxonomy" id="2507935"/>
    <lineage>
        <taxon>Bacteria</taxon>
        <taxon>Bacillati</taxon>
        <taxon>Bacillota</taxon>
        <taxon>Bacilli</taxon>
        <taxon>Bacillales</taxon>
        <taxon>Paenibacillaceae</taxon>
        <taxon>Cohnella</taxon>
    </lineage>
</organism>
<dbReference type="RefSeq" id="WP_162309292.1">
    <property type="nucleotide sequence ID" value="NZ_AP019400.1"/>
</dbReference>
<feature type="region of interest" description="Disordered" evidence="1">
    <location>
        <begin position="888"/>
        <end position="918"/>
    </location>
</feature>
<dbReference type="PROSITE" id="PS51272">
    <property type="entry name" value="SLH"/>
    <property type="match status" value="3"/>
</dbReference>
<dbReference type="SUPFAM" id="SSF49313">
    <property type="entry name" value="Cadherin-like"/>
    <property type="match status" value="1"/>
</dbReference>
<dbReference type="Pfam" id="PF12708">
    <property type="entry name" value="Pect-lyase_RHGA_epim"/>
    <property type="match status" value="1"/>
</dbReference>
<dbReference type="InterPro" id="IPR011050">
    <property type="entry name" value="Pectin_lyase_fold/virulence"/>
</dbReference>
<dbReference type="Gene3D" id="2.160.20.10">
    <property type="entry name" value="Single-stranded right-handed beta-helix, Pectin lyase-like"/>
    <property type="match status" value="1"/>
</dbReference>
<protein>
    <recommendedName>
        <fullName evidence="3">SLH domain-containing protein</fullName>
    </recommendedName>
</protein>
<dbReference type="Pfam" id="PF05345">
    <property type="entry name" value="He_PIG"/>
    <property type="match status" value="1"/>
</dbReference>
<feature type="compositionally biased region" description="Polar residues" evidence="1">
    <location>
        <begin position="888"/>
        <end position="915"/>
    </location>
</feature>
<dbReference type="GO" id="GO:0016020">
    <property type="term" value="C:membrane"/>
    <property type="evidence" value="ECO:0007669"/>
    <property type="project" value="InterPro"/>
</dbReference>
<feature type="domain" description="SLH" evidence="3">
    <location>
        <begin position="1186"/>
        <end position="1244"/>
    </location>
</feature>
<evidence type="ECO:0000256" key="1">
    <source>
        <dbReference type="SAM" id="MobiDB-lite"/>
    </source>
</evidence>
<reference evidence="4 5" key="1">
    <citation type="submission" date="2019-01" db="EMBL/GenBank/DDBJ databases">
        <title>Complete genome sequence of Cohnella hallensis HS21 isolated from Korean fir (Abies koreana) rhizospheric soil.</title>
        <authorList>
            <person name="Jiang L."/>
            <person name="Kang S.W."/>
            <person name="Kim S."/>
            <person name="Jung J."/>
            <person name="Kim C.Y."/>
            <person name="Kim D.H."/>
            <person name="Kim S.W."/>
            <person name="Lee J."/>
        </authorList>
    </citation>
    <scope>NUCLEOTIDE SEQUENCE [LARGE SCALE GENOMIC DNA]</scope>
    <source>
        <strain evidence="4 5">HS21</strain>
    </source>
</reference>
<keyword evidence="2" id="KW-0732">Signal</keyword>
<keyword evidence="5" id="KW-1185">Reference proteome</keyword>
<feature type="chain" id="PRO_5019108714" description="SLH domain-containing protein" evidence="2">
    <location>
        <begin position="25"/>
        <end position="1306"/>
    </location>
</feature>
<feature type="domain" description="SLH" evidence="3">
    <location>
        <begin position="1122"/>
        <end position="1185"/>
    </location>
</feature>
<dbReference type="Pfam" id="PF00395">
    <property type="entry name" value="SLH"/>
    <property type="match status" value="3"/>
</dbReference>
<dbReference type="Gene3D" id="2.60.40.10">
    <property type="entry name" value="Immunoglobulins"/>
    <property type="match status" value="1"/>
</dbReference>
<dbReference type="InterPro" id="IPR024535">
    <property type="entry name" value="RHGA/B-epi-like_pectate_lyase"/>
</dbReference>
<sequence>MRKKTLIMMVVVFSLLFGTATVSAGPEFFITLGSNTEKGGQLGTNHSGNPKDWDALHSQYNGSIVTYPRIGNALNSNMTFLWTREEGDNQAYKMKTSFDINRDTAVPVVLEVGFDQVYSHTQVAWPGGYWVSNDVYWQNPLDASPNAAGSYTLNSDEKSVIVPANVNKLYIRIRVADTGAGGFTHITNGSISFTAVDYSDEDEASSLPERNVVTEGADPTGVVDSTSIIQAAMDQGGSIYFPSGIYKISKTLVITKPYTELRGGRGSIIKVAANTPVTAISNTLSKGVWNLHNIVIRDLTILNDLSNSVPGDNLQFTQGISFQGVRDSHIENVVVKNFQHDNIYIGYSKNIVVESVQTVGARHGITVNGHFDGGRYGVWNVQISNAHTTDTFDTGIVIGFFSHYVSVSNSIIENSWAHGIDIFNSSHIVIDGNTIKNWNVPHGPNNAQIGQSVGVFVHPDWGISTFIPTEDVVITGNTVIYDKQLPVGITPIGIEVTGNVDTASITGNQIIGAYRGFYLREQPYDIFYTNRPDQRVDENASMAPRNVVFSSNVIRGQKSSVLKVESAIVMPALIANNIFTSSSTGAVEINVPLSSKVALQGNSFYGGGLDEMNLPTGVNWNNNLIYAPLTLELTAARTTIVNQLLSFTATAIGEAGRTLTYSATGLPQGASLDSATGVFTWTPTEGDQGQIYPVIFFVSDGTNTVSKTVTITVNSDIAPVDATIAASITEPTNNDVIVTISYPTDAATKEYKVGTSGAWTAYTGPIAISTNDTVYTRGTSALGSMSNITNLVVSNIDKIAPVSIASVGPDATMGSNGKYISDVTITIAASDELSGIVRTEYRINNGPWAIYTGSIPAYGDGIYTFEYRSVDHAGNVETIKSMDFEVSNNRQSTEPSTGPITTSTVIVEPTSTPKSTGEPIKVKSEVTFDKTTHIATSTINAADWAKAQLEVKSDSTGKTTIRIEVDAVPGAKEYVQILPSEAISSNNKSASIEVVTSLASMIIPSNMFQELPSGDVGIHISRVDSNTLDDKTKKQVGEYPVFELNIQAGGKTIPWNNPNAPVTVSVPYTPTAKELKNPEHIVIWYIDGEGEIHAVPNGKYDPLTGHVKFSTTHFSKYAISYVEKTFNDIVTVNWAKKQIELLASKGIVNGASDSEFIPFQAVTRADFLVLLVRTLELQGALGDPFADVSEDSYYSEALRIARSLGVATGGGDNRFEPLAPITREDIMVLTDRALKAVGKQRATDSSGDVLGGFNDTADISGYAKGSVSALIQMGLIQGTGQAVRPKETANRAQTAVLMYNLYQYIK</sequence>
<dbReference type="InterPro" id="IPR013783">
    <property type="entry name" value="Ig-like_fold"/>
</dbReference>
<evidence type="ECO:0000259" key="3">
    <source>
        <dbReference type="PROSITE" id="PS51272"/>
    </source>
</evidence>
<dbReference type="EMBL" id="AP019400">
    <property type="protein sequence ID" value="BBI31969.1"/>
    <property type="molecule type" value="Genomic_DNA"/>
</dbReference>
<dbReference type="Proteomes" id="UP000289856">
    <property type="component" value="Chromosome"/>
</dbReference>
<name>A0A3T1D1S5_9BACL</name>
<dbReference type="SMART" id="SM00710">
    <property type="entry name" value="PbH1"/>
    <property type="match status" value="10"/>
</dbReference>
<dbReference type="GO" id="GO:0005509">
    <property type="term" value="F:calcium ion binding"/>
    <property type="evidence" value="ECO:0007669"/>
    <property type="project" value="InterPro"/>
</dbReference>
<evidence type="ECO:0000256" key="2">
    <source>
        <dbReference type="SAM" id="SignalP"/>
    </source>
</evidence>
<dbReference type="KEGG" id="cohn:KCTCHS21_13680"/>
<dbReference type="InterPro" id="IPR015919">
    <property type="entry name" value="Cadherin-like_sf"/>
</dbReference>
<dbReference type="InterPro" id="IPR006626">
    <property type="entry name" value="PbH1"/>
</dbReference>
<gene>
    <name evidence="4" type="ORF">KCTCHS21_13680</name>
</gene>